<evidence type="ECO:0000313" key="1">
    <source>
        <dbReference type="EMBL" id="MEQ2166962.1"/>
    </source>
</evidence>
<keyword evidence="2" id="KW-1185">Reference proteome</keyword>
<protein>
    <submittedName>
        <fullName evidence="1">Uncharacterized protein</fullName>
    </submittedName>
</protein>
<reference evidence="1 2" key="1">
    <citation type="submission" date="2021-06" db="EMBL/GenBank/DDBJ databases">
        <authorList>
            <person name="Palmer J.M."/>
        </authorList>
    </citation>
    <scope>NUCLEOTIDE SEQUENCE [LARGE SCALE GENOMIC DNA]</scope>
    <source>
        <strain evidence="1 2">GA_2019</strain>
        <tissue evidence="1">Muscle</tissue>
    </source>
</reference>
<name>A0ABV0N9M1_9TELE</name>
<accession>A0ABV0N9M1</accession>
<comment type="caution">
    <text evidence="1">The sequence shown here is derived from an EMBL/GenBank/DDBJ whole genome shotgun (WGS) entry which is preliminary data.</text>
</comment>
<proteinExistence type="predicted"/>
<sequence>HRCSYLKILPWPPEGGHSHCWQTESPHLLLQSQLRTVNTQVKEAADSQLQVSHPPQLTCASPC</sequence>
<dbReference type="Proteomes" id="UP001476798">
    <property type="component" value="Unassembled WGS sequence"/>
</dbReference>
<evidence type="ECO:0000313" key="2">
    <source>
        <dbReference type="Proteomes" id="UP001476798"/>
    </source>
</evidence>
<feature type="non-terminal residue" evidence="1">
    <location>
        <position position="63"/>
    </location>
</feature>
<feature type="non-terminal residue" evidence="1">
    <location>
        <position position="1"/>
    </location>
</feature>
<dbReference type="EMBL" id="JAHRIO010027550">
    <property type="protein sequence ID" value="MEQ2166962.1"/>
    <property type="molecule type" value="Genomic_DNA"/>
</dbReference>
<gene>
    <name evidence="1" type="ORF">GOODEAATRI_033855</name>
</gene>
<organism evidence="1 2">
    <name type="scientific">Goodea atripinnis</name>
    <dbReference type="NCBI Taxonomy" id="208336"/>
    <lineage>
        <taxon>Eukaryota</taxon>
        <taxon>Metazoa</taxon>
        <taxon>Chordata</taxon>
        <taxon>Craniata</taxon>
        <taxon>Vertebrata</taxon>
        <taxon>Euteleostomi</taxon>
        <taxon>Actinopterygii</taxon>
        <taxon>Neopterygii</taxon>
        <taxon>Teleostei</taxon>
        <taxon>Neoteleostei</taxon>
        <taxon>Acanthomorphata</taxon>
        <taxon>Ovalentaria</taxon>
        <taxon>Atherinomorphae</taxon>
        <taxon>Cyprinodontiformes</taxon>
        <taxon>Goodeidae</taxon>
        <taxon>Goodea</taxon>
    </lineage>
</organism>